<dbReference type="Pfam" id="PF26513">
    <property type="entry name" value="Rok_N"/>
    <property type="match status" value="1"/>
</dbReference>
<dbReference type="EMBL" id="JAUHTR010000002">
    <property type="protein sequence ID" value="MDN4523883.1"/>
    <property type="molecule type" value="Genomic_DNA"/>
</dbReference>
<evidence type="ECO:0000259" key="3">
    <source>
        <dbReference type="Pfam" id="PF23159"/>
    </source>
</evidence>
<proteinExistence type="predicted"/>
<dbReference type="InterPro" id="IPR056984">
    <property type="entry name" value="WH_Rok"/>
</dbReference>
<evidence type="ECO:0000313" key="6">
    <source>
        <dbReference type="Proteomes" id="UP001172721"/>
    </source>
</evidence>
<dbReference type="InterPro" id="IPR058971">
    <property type="entry name" value="Rok_N_oligomerisation"/>
</dbReference>
<gene>
    <name evidence="5" type="ORF">QYB97_05320</name>
</gene>
<feature type="region of interest" description="Disordered" evidence="2">
    <location>
        <begin position="74"/>
        <end position="104"/>
    </location>
</feature>
<feature type="coiled-coil region" evidence="1">
    <location>
        <begin position="12"/>
        <end position="43"/>
    </location>
</feature>
<feature type="domain" description="Repressor Rok winged helix" evidence="3">
    <location>
        <begin position="110"/>
        <end position="164"/>
    </location>
</feature>
<organism evidence="5 6">
    <name type="scientific">Fictibacillus fluitans</name>
    <dbReference type="NCBI Taxonomy" id="3058422"/>
    <lineage>
        <taxon>Bacteria</taxon>
        <taxon>Bacillati</taxon>
        <taxon>Bacillota</taxon>
        <taxon>Bacilli</taxon>
        <taxon>Bacillales</taxon>
        <taxon>Fictibacillaceae</taxon>
        <taxon>Fictibacillus</taxon>
    </lineage>
</organism>
<evidence type="ECO:0000313" key="5">
    <source>
        <dbReference type="EMBL" id="MDN4523883.1"/>
    </source>
</evidence>
<evidence type="ECO:0000256" key="1">
    <source>
        <dbReference type="SAM" id="Coils"/>
    </source>
</evidence>
<reference evidence="5" key="1">
    <citation type="submission" date="2023-07" db="EMBL/GenBank/DDBJ databases">
        <title>Fictibacillus sp. isolated from freshwater pond.</title>
        <authorList>
            <person name="Kirdat K."/>
            <person name="Bhat A."/>
            <person name="Mourya A."/>
            <person name="Yadav A."/>
        </authorList>
    </citation>
    <scope>NUCLEOTIDE SEQUENCE</scope>
    <source>
        <strain evidence="5">NE201</strain>
    </source>
</reference>
<protein>
    <recommendedName>
        <fullName evidence="7">Repressor of ComK</fullName>
    </recommendedName>
</protein>
<keyword evidence="1" id="KW-0175">Coiled coil</keyword>
<evidence type="ECO:0000256" key="2">
    <source>
        <dbReference type="SAM" id="MobiDB-lite"/>
    </source>
</evidence>
<dbReference type="RefSeq" id="WP_301164940.1">
    <property type="nucleotide sequence ID" value="NZ_JAUHTR010000002.1"/>
</dbReference>
<evidence type="ECO:0008006" key="7">
    <source>
        <dbReference type="Google" id="ProtNLM"/>
    </source>
</evidence>
<evidence type="ECO:0000259" key="4">
    <source>
        <dbReference type="Pfam" id="PF26513"/>
    </source>
</evidence>
<feature type="compositionally biased region" description="Low complexity" evidence="2">
    <location>
        <begin position="87"/>
        <end position="100"/>
    </location>
</feature>
<dbReference type="Pfam" id="PF23159">
    <property type="entry name" value="WHD_Rok"/>
    <property type="match status" value="1"/>
</dbReference>
<dbReference type="Proteomes" id="UP001172721">
    <property type="component" value="Unassembled WGS sequence"/>
</dbReference>
<name>A0ABT8HSZ6_9BACL</name>
<keyword evidence="6" id="KW-1185">Reference proteome</keyword>
<feature type="domain" description="Rok N-terminal oligomerisation" evidence="4">
    <location>
        <begin position="1"/>
        <end position="41"/>
    </location>
</feature>
<sequence length="181" mass="20272">MSSEKEALLFRLQQMEEKERFFMKELQKERNEIYDRLREIDSQPSLSSLSAYKEPVKVREEAAAAVDPGVLEEEAPAAVPEKEEVVESLPSAGSSSAAAAPRPKVSNVQAVRDVLKGSRKSLTISEIRHELDKQFGLAPANLTTILYKLKKETDAITSPGRGMYFYQEPVNKGSEELQEEE</sequence>
<comment type="caution">
    <text evidence="5">The sequence shown here is derived from an EMBL/GenBank/DDBJ whole genome shotgun (WGS) entry which is preliminary data.</text>
</comment>
<accession>A0ABT8HSZ6</accession>